<reference evidence="1 2" key="1">
    <citation type="submission" date="2020-02" db="EMBL/GenBank/DDBJ databases">
        <authorList>
            <person name="Ma Q."/>
            <person name="Huang Y."/>
            <person name="Song X."/>
            <person name="Pei D."/>
        </authorList>
    </citation>
    <scope>NUCLEOTIDE SEQUENCE [LARGE SCALE GENOMIC DNA]</scope>
    <source>
        <strain evidence="1">Sxm20200214</strain>
        <tissue evidence="1">Leaf</tissue>
    </source>
</reference>
<protein>
    <recommendedName>
        <fullName evidence="3">MD-2-related lipid-recognition domain-containing protein</fullName>
    </recommendedName>
</protein>
<dbReference type="InterPro" id="IPR014756">
    <property type="entry name" value="Ig_E-set"/>
</dbReference>
<evidence type="ECO:0000313" key="1">
    <source>
        <dbReference type="EMBL" id="KAG2319381.1"/>
    </source>
</evidence>
<name>A0A8X7VXC2_BRACI</name>
<sequence>MLTALGAFVNFTNCAVANSERRVNVTSVRINPYPLGLGDAGATFTITATTAFNIAATDMVLNTFSYPLVLNTVRKTYSLCNVTACPVTPGPVVFVLPIFIPRSGYRLTKQSEYFAAVRMPGTGINDIMCVTFRYPILGWT</sequence>
<dbReference type="EMBL" id="JAAMPC010000003">
    <property type="protein sequence ID" value="KAG2319381.1"/>
    <property type="molecule type" value="Genomic_DNA"/>
</dbReference>
<dbReference type="GO" id="GO:0032934">
    <property type="term" value="F:sterol binding"/>
    <property type="evidence" value="ECO:0007669"/>
    <property type="project" value="InterPro"/>
</dbReference>
<evidence type="ECO:0008006" key="3">
    <source>
        <dbReference type="Google" id="ProtNLM"/>
    </source>
</evidence>
<dbReference type="InterPro" id="IPR039670">
    <property type="entry name" value="NPC2-like"/>
</dbReference>
<accession>A0A8X7VXC2</accession>
<keyword evidence="2" id="KW-1185">Reference proteome</keyword>
<dbReference type="AlphaFoldDB" id="A0A8X7VXC2"/>
<gene>
    <name evidence="1" type="ORF">Bca52824_012594</name>
</gene>
<organism evidence="1 2">
    <name type="scientific">Brassica carinata</name>
    <name type="common">Ethiopian mustard</name>
    <name type="synonym">Abyssinian cabbage</name>
    <dbReference type="NCBI Taxonomy" id="52824"/>
    <lineage>
        <taxon>Eukaryota</taxon>
        <taxon>Viridiplantae</taxon>
        <taxon>Streptophyta</taxon>
        <taxon>Embryophyta</taxon>
        <taxon>Tracheophyta</taxon>
        <taxon>Spermatophyta</taxon>
        <taxon>Magnoliopsida</taxon>
        <taxon>eudicotyledons</taxon>
        <taxon>Gunneridae</taxon>
        <taxon>Pentapetalae</taxon>
        <taxon>rosids</taxon>
        <taxon>malvids</taxon>
        <taxon>Brassicales</taxon>
        <taxon>Brassicaceae</taxon>
        <taxon>Brassiceae</taxon>
        <taxon>Brassica</taxon>
    </lineage>
</organism>
<dbReference type="OrthoDB" id="1112403at2759"/>
<evidence type="ECO:0000313" key="2">
    <source>
        <dbReference type="Proteomes" id="UP000886595"/>
    </source>
</evidence>
<proteinExistence type="predicted"/>
<dbReference type="SUPFAM" id="SSF81296">
    <property type="entry name" value="E set domains"/>
    <property type="match status" value="1"/>
</dbReference>
<comment type="caution">
    <text evidence="1">The sequence shown here is derived from an EMBL/GenBank/DDBJ whole genome shotgun (WGS) entry which is preliminary data.</text>
</comment>
<dbReference type="PANTHER" id="PTHR11306:SF46">
    <property type="entry name" value="MD-2-RELATED LIPID-RECOGNITION DOMAIN-CONTAINING PROTEIN"/>
    <property type="match status" value="1"/>
</dbReference>
<dbReference type="GO" id="GO:0015918">
    <property type="term" value="P:sterol transport"/>
    <property type="evidence" value="ECO:0007669"/>
    <property type="project" value="InterPro"/>
</dbReference>
<dbReference type="PANTHER" id="PTHR11306">
    <property type="entry name" value="NIEMANN PICK TYPE C2 PROTEIN NPC2-RELATED"/>
    <property type="match status" value="1"/>
</dbReference>
<dbReference type="Proteomes" id="UP000886595">
    <property type="component" value="Unassembled WGS sequence"/>
</dbReference>